<evidence type="ECO:0000259" key="1">
    <source>
        <dbReference type="SMART" id="SM00909"/>
    </source>
</evidence>
<evidence type="ECO:0000313" key="2">
    <source>
        <dbReference type="EMBL" id="OGF30912.1"/>
    </source>
</evidence>
<dbReference type="SMART" id="SM00909">
    <property type="entry name" value="Germane"/>
    <property type="match status" value="1"/>
</dbReference>
<name>A0A1F5SW93_9BACT</name>
<reference evidence="2 3" key="1">
    <citation type="journal article" date="2016" name="Nat. Commun.">
        <title>Thousands of microbial genomes shed light on interconnected biogeochemical processes in an aquifer system.</title>
        <authorList>
            <person name="Anantharaman K."/>
            <person name="Brown C.T."/>
            <person name="Hug L.A."/>
            <person name="Sharon I."/>
            <person name="Castelle C.J."/>
            <person name="Probst A.J."/>
            <person name="Thomas B.C."/>
            <person name="Singh A."/>
            <person name="Wilkins M.J."/>
            <person name="Karaoz U."/>
            <person name="Brodie E.L."/>
            <person name="Williams K.H."/>
            <person name="Hubbard S.S."/>
            <person name="Banfield J.F."/>
        </authorList>
    </citation>
    <scope>NUCLEOTIDE SEQUENCE [LARGE SCALE GENOMIC DNA]</scope>
</reference>
<evidence type="ECO:0000313" key="3">
    <source>
        <dbReference type="Proteomes" id="UP000179001"/>
    </source>
</evidence>
<organism evidence="2 3">
    <name type="scientific">Candidatus Falkowbacteria bacterium RIFOXYC2_FULL_36_12</name>
    <dbReference type="NCBI Taxonomy" id="1798002"/>
    <lineage>
        <taxon>Bacteria</taxon>
        <taxon>Candidatus Falkowiibacteriota</taxon>
    </lineage>
</organism>
<accession>A0A1F5SW93</accession>
<feature type="domain" description="GerMN" evidence="1">
    <location>
        <begin position="175"/>
        <end position="266"/>
    </location>
</feature>
<sequence>MVLLIVAGLYMFTQEIDENVPNSLTDVIEGEEVDIVIDYPVPESEVDLPIQIRGKARGNWFFEGDFPIEVEDQVGQTVATGIATADGDWMTDDFVPFQAELKFVPPVEATKLKIIFKKDNPSGDSSMDKSYSFFVNLGVMQRTVKANVFFPKIYSTNCTEVFPFERQIQLSQMMEEATLDQLLAGPTKNELDQGYTTMINDGVKLNSLAIDNGVARVDFDHQLNYQVAGSCRIQGIYAEIEQTLKQFTTINSVVISINGQTEGILEP</sequence>
<dbReference type="STRING" id="1798002.A2478_00485"/>
<protein>
    <recommendedName>
        <fullName evidence="1">GerMN domain-containing protein</fullName>
    </recommendedName>
</protein>
<proteinExistence type="predicted"/>
<dbReference type="InterPro" id="IPR018911">
    <property type="entry name" value="Gmad2_Ig-like_dom"/>
</dbReference>
<dbReference type="Pfam" id="PF10648">
    <property type="entry name" value="Gmad2"/>
    <property type="match status" value="1"/>
</dbReference>
<dbReference type="Proteomes" id="UP000179001">
    <property type="component" value="Unassembled WGS sequence"/>
</dbReference>
<dbReference type="InterPro" id="IPR019606">
    <property type="entry name" value="GerMN"/>
</dbReference>
<dbReference type="Pfam" id="PF10646">
    <property type="entry name" value="Germane"/>
    <property type="match status" value="1"/>
</dbReference>
<gene>
    <name evidence="2" type="ORF">A2478_00485</name>
</gene>
<dbReference type="EMBL" id="MFGJ01000008">
    <property type="protein sequence ID" value="OGF30912.1"/>
    <property type="molecule type" value="Genomic_DNA"/>
</dbReference>
<dbReference type="AlphaFoldDB" id="A0A1F5SW93"/>
<comment type="caution">
    <text evidence="2">The sequence shown here is derived from an EMBL/GenBank/DDBJ whole genome shotgun (WGS) entry which is preliminary data.</text>
</comment>